<dbReference type="Proteomes" id="UP000503011">
    <property type="component" value="Chromosome"/>
</dbReference>
<evidence type="ECO:0000256" key="1">
    <source>
        <dbReference type="SAM" id="MobiDB-lite"/>
    </source>
</evidence>
<protein>
    <submittedName>
        <fullName evidence="2">Uncharacterized protein</fullName>
    </submittedName>
</protein>
<feature type="region of interest" description="Disordered" evidence="1">
    <location>
        <begin position="1"/>
        <end position="99"/>
    </location>
</feature>
<organism evidence="2 3">
    <name type="scientific">Phytohabitans suffuscus</name>
    <dbReference type="NCBI Taxonomy" id="624315"/>
    <lineage>
        <taxon>Bacteria</taxon>
        <taxon>Bacillati</taxon>
        <taxon>Actinomycetota</taxon>
        <taxon>Actinomycetes</taxon>
        <taxon>Micromonosporales</taxon>
        <taxon>Micromonosporaceae</taxon>
    </lineage>
</organism>
<evidence type="ECO:0000313" key="3">
    <source>
        <dbReference type="Proteomes" id="UP000503011"/>
    </source>
</evidence>
<proteinExistence type="predicted"/>
<name>A0A6F8YZM5_9ACTN</name>
<accession>A0A6F8YZM5</accession>
<feature type="compositionally biased region" description="Low complexity" evidence="1">
    <location>
        <begin position="78"/>
        <end position="99"/>
    </location>
</feature>
<reference evidence="2 3" key="1">
    <citation type="submission" date="2020-03" db="EMBL/GenBank/DDBJ databases">
        <title>Whole genome shotgun sequence of Phytohabitans suffuscus NBRC 105367.</title>
        <authorList>
            <person name="Komaki H."/>
            <person name="Tamura T."/>
        </authorList>
    </citation>
    <scope>NUCLEOTIDE SEQUENCE [LARGE SCALE GENOMIC DNA]</scope>
    <source>
        <strain evidence="2 3">NBRC 105367</strain>
    </source>
</reference>
<dbReference type="AlphaFoldDB" id="A0A6F8YZM5"/>
<reference evidence="2 3" key="2">
    <citation type="submission" date="2020-03" db="EMBL/GenBank/DDBJ databases">
        <authorList>
            <person name="Ichikawa N."/>
            <person name="Kimura A."/>
            <person name="Kitahashi Y."/>
            <person name="Uohara A."/>
        </authorList>
    </citation>
    <scope>NUCLEOTIDE SEQUENCE [LARGE SCALE GENOMIC DNA]</scope>
    <source>
        <strain evidence="2 3">NBRC 105367</strain>
    </source>
</reference>
<keyword evidence="3" id="KW-1185">Reference proteome</keyword>
<sequence length="99" mass="9546">MDRMLSPPSAKKSSSGPTSGRPRTPATAAQSSRSRSLAGARAAARETSGAGRAARSILPLGVRGSASRVTNADGTIGSGSAPASPARSAPVSSGPAGTT</sequence>
<feature type="compositionally biased region" description="Low complexity" evidence="1">
    <location>
        <begin position="1"/>
        <end position="56"/>
    </location>
</feature>
<dbReference type="EMBL" id="AP022871">
    <property type="protein sequence ID" value="BCB91516.1"/>
    <property type="molecule type" value="Genomic_DNA"/>
</dbReference>
<gene>
    <name evidence="2" type="ORF">Psuf_088290</name>
</gene>
<dbReference type="KEGG" id="psuu:Psuf_088290"/>
<evidence type="ECO:0000313" key="2">
    <source>
        <dbReference type="EMBL" id="BCB91516.1"/>
    </source>
</evidence>